<dbReference type="SUPFAM" id="SSF48508">
    <property type="entry name" value="Nuclear receptor ligand-binding domain"/>
    <property type="match status" value="1"/>
</dbReference>
<dbReference type="InterPro" id="IPR035500">
    <property type="entry name" value="NHR-like_dom_sf"/>
</dbReference>
<dbReference type="Gene3D" id="1.10.565.10">
    <property type="entry name" value="Retinoid X Receptor"/>
    <property type="match status" value="1"/>
</dbReference>
<dbReference type="AlphaFoldDB" id="A0A7R9LDP0"/>
<dbReference type="EMBL" id="CAJPVJ010000478">
    <property type="protein sequence ID" value="CAG2162606.1"/>
    <property type="molecule type" value="Genomic_DNA"/>
</dbReference>
<evidence type="ECO:0000313" key="5">
    <source>
        <dbReference type="EMBL" id="CAD7639785.1"/>
    </source>
</evidence>
<reference evidence="5" key="1">
    <citation type="submission" date="2020-11" db="EMBL/GenBank/DDBJ databases">
        <authorList>
            <person name="Tran Van P."/>
        </authorList>
    </citation>
    <scope>NUCLEOTIDE SEQUENCE</scope>
</reference>
<dbReference type="EMBL" id="OC915303">
    <property type="protein sequence ID" value="CAD7639785.1"/>
    <property type="molecule type" value="Genomic_DNA"/>
</dbReference>
<evidence type="ECO:0000259" key="4">
    <source>
        <dbReference type="PROSITE" id="PS51843"/>
    </source>
</evidence>
<feature type="domain" description="NR LBD" evidence="4">
    <location>
        <begin position="1"/>
        <end position="93"/>
    </location>
</feature>
<accession>A0A7R9LDP0</accession>
<protein>
    <recommendedName>
        <fullName evidence="4">NR LBD domain-containing protein</fullName>
    </recommendedName>
</protein>
<organism evidence="5">
    <name type="scientific">Oppiella nova</name>
    <dbReference type="NCBI Taxonomy" id="334625"/>
    <lineage>
        <taxon>Eukaryota</taxon>
        <taxon>Metazoa</taxon>
        <taxon>Ecdysozoa</taxon>
        <taxon>Arthropoda</taxon>
        <taxon>Chelicerata</taxon>
        <taxon>Arachnida</taxon>
        <taxon>Acari</taxon>
        <taxon>Acariformes</taxon>
        <taxon>Sarcoptiformes</taxon>
        <taxon>Oribatida</taxon>
        <taxon>Brachypylina</taxon>
        <taxon>Oppioidea</taxon>
        <taxon>Oppiidae</taxon>
        <taxon>Oppiella</taxon>
    </lineage>
</organism>
<keyword evidence="3" id="KW-0675">Receptor</keyword>
<gene>
    <name evidence="5" type="ORF">ONB1V03_LOCUS2198</name>
</gene>
<evidence type="ECO:0000256" key="2">
    <source>
        <dbReference type="ARBA" id="ARBA00023163"/>
    </source>
</evidence>
<dbReference type="InterPro" id="IPR000536">
    <property type="entry name" value="Nucl_hrmn_rcpt_lig-bd"/>
</dbReference>
<evidence type="ECO:0000256" key="3">
    <source>
        <dbReference type="ARBA" id="ARBA00023170"/>
    </source>
</evidence>
<dbReference type="PROSITE" id="PS51843">
    <property type="entry name" value="NR_LBD"/>
    <property type="match status" value="1"/>
</dbReference>
<proteinExistence type="predicted"/>
<keyword evidence="1" id="KW-0805">Transcription regulation</keyword>
<name>A0A7R9LDP0_9ACAR</name>
<keyword evidence="2" id="KW-0804">Transcription</keyword>
<keyword evidence="6" id="KW-1185">Reference proteome</keyword>
<dbReference type="Proteomes" id="UP000728032">
    <property type="component" value="Unassembled WGS sequence"/>
</dbReference>
<evidence type="ECO:0000256" key="1">
    <source>
        <dbReference type="ARBA" id="ARBA00023015"/>
    </source>
</evidence>
<evidence type="ECO:0000313" key="6">
    <source>
        <dbReference type="Proteomes" id="UP000728032"/>
    </source>
</evidence>
<sequence length="93" mass="10783">MYDFHQTIANKFDSCIRNLTTFVKGLSAFRDIYSEDQISLLKYGCFDVIFLRSIKEAQRKHMIEDTPKTLLPPLLEEVFDMTPGPFNKYVGKG</sequence>